<dbReference type="GO" id="GO:0000271">
    <property type="term" value="P:polysaccharide biosynthetic process"/>
    <property type="evidence" value="ECO:0007669"/>
    <property type="project" value="TreeGrafter"/>
</dbReference>
<dbReference type="Gene3D" id="3.90.1150.10">
    <property type="entry name" value="Aspartate Aminotransferase, domain 1"/>
    <property type="match status" value="1"/>
</dbReference>
<reference evidence="4 5" key="1">
    <citation type="submission" date="2016-03" db="EMBL/GenBank/DDBJ databases">
        <authorList>
            <person name="Heylen K."/>
            <person name="De Vos P."/>
            <person name="Vekeman B."/>
        </authorList>
    </citation>
    <scope>NUCLEOTIDE SEQUENCE [LARGE SCALE GENOMIC DNA]</scope>
    <source>
        <strain evidence="4 5">R-49807</strain>
    </source>
</reference>
<keyword evidence="5" id="KW-1185">Reference proteome</keyword>
<evidence type="ECO:0000256" key="2">
    <source>
        <dbReference type="ARBA" id="ARBA00037999"/>
    </source>
</evidence>
<dbReference type="FunFam" id="3.40.640.10:FF:000089">
    <property type="entry name" value="Aminotransferase, DegT/DnrJ/EryC1/StrS family"/>
    <property type="match status" value="1"/>
</dbReference>
<dbReference type="PIRSF" id="PIRSF000390">
    <property type="entry name" value="PLP_StrS"/>
    <property type="match status" value="1"/>
</dbReference>
<dbReference type="InterPro" id="IPR015424">
    <property type="entry name" value="PyrdxlP-dep_Trfase"/>
</dbReference>
<dbReference type="Proteomes" id="UP000077734">
    <property type="component" value="Unassembled WGS sequence"/>
</dbReference>
<dbReference type="CDD" id="cd00616">
    <property type="entry name" value="AHBA_syn"/>
    <property type="match status" value="1"/>
</dbReference>
<sequence length="365" mass="39566">MIPMVNLQAQYAEIQDEIVSGFGETLNNCAFILGPNVQAFEKEAAEYLGVKHAIGCASGTDALHLALLAEGIGAGDEVITSAFTFIATAEAIKYVGATPVFVDIDPGTFNITPENIEKAITAKTKAVMPVHLFGQPVDLPAIKAICDKHGLKLIEDCAQSFGATVYNKQTGSFGDAAGFSFFPSKNLGCFGDGGLVTTDSDATAAKVKQYRNHGSDVRYYHDVVGYNSRLDELQAVVLRAKLKRIDQYNAARRHTAHLYSELLADLPLTTPYEDGIGVHVYHQYTLLCDRREEVMQALQQQQIASAIYYPVPLHQQNVFKAECAGVSLPVTESVAARCMSLPICANLSDDNVRKIADVIRGVFQA</sequence>
<dbReference type="PANTHER" id="PTHR30244">
    <property type="entry name" value="TRANSAMINASE"/>
    <property type="match status" value="1"/>
</dbReference>
<dbReference type="PANTHER" id="PTHR30244:SF42">
    <property type="entry name" value="UDP-2-ACETAMIDO-2-DEOXY-3-OXO-D-GLUCURONATE AMINOTRANSFERASE"/>
    <property type="match status" value="1"/>
</dbReference>
<proteinExistence type="inferred from homology"/>
<dbReference type="InterPro" id="IPR015421">
    <property type="entry name" value="PyrdxlP-dep_Trfase_major"/>
</dbReference>
<dbReference type="InterPro" id="IPR015422">
    <property type="entry name" value="PyrdxlP-dep_Trfase_small"/>
</dbReference>
<dbReference type="EMBL" id="LUUL01000023">
    <property type="protein sequence ID" value="OAI29851.1"/>
    <property type="molecule type" value="Genomic_DNA"/>
</dbReference>
<comment type="caution">
    <text evidence="4">The sequence shown here is derived from an EMBL/GenBank/DDBJ whole genome shotgun (WGS) entry which is preliminary data.</text>
</comment>
<dbReference type="Gene3D" id="3.40.640.10">
    <property type="entry name" value="Type I PLP-dependent aspartate aminotransferase-like (Major domain)"/>
    <property type="match status" value="1"/>
</dbReference>
<protein>
    <submittedName>
        <fullName evidence="4">Erythromycin biosynthesis sensory transduction protein eryC1</fullName>
    </submittedName>
</protein>
<accession>A0A291IGM9</accession>
<organism evidence="4 5">
    <name type="scientific">Methylomonas koyamae</name>
    <dbReference type="NCBI Taxonomy" id="702114"/>
    <lineage>
        <taxon>Bacteria</taxon>
        <taxon>Pseudomonadati</taxon>
        <taxon>Pseudomonadota</taxon>
        <taxon>Gammaproteobacteria</taxon>
        <taxon>Methylococcales</taxon>
        <taxon>Methylococcaceae</taxon>
        <taxon>Methylomonas</taxon>
    </lineage>
</organism>
<evidence type="ECO:0000313" key="4">
    <source>
        <dbReference type="EMBL" id="OAI29851.1"/>
    </source>
</evidence>
<dbReference type="SUPFAM" id="SSF53383">
    <property type="entry name" value="PLP-dependent transferases"/>
    <property type="match status" value="1"/>
</dbReference>
<dbReference type="GO" id="GO:0030170">
    <property type="term" value="F:pyridoxal phosphate binding"/>
    <property type="evidence" value="ECO:0007669"/>
    <property type="project" value="UniProtKB-ARBA"/>
</dbReference>
<evidence type="ECO:0000256" key="1">
    <source>
        <dbReference type="ARBA" id="ARBA00022898"/>
    </source>
</evidence>
<dbReference type="Pfam" id="PF01041">
    <property type="entry name" value="DegT_DnrJ_EryC1"/>
    <property type="match status" value="1"/>
</dbReference>
<keyword evidence="1 3" id="KW-0663">Pyridoxal phosphate</keyword>
<dbReference type="KEGG" id="mko:MKLM6_1108"/>
<gene>
    <name evidence="4" type="ORF">A1356_03455</name>
</gene>
<evidence type="ECO:0000256" key="3">
    <source>
        <dbReference type="RuleBase" id="RU004508"/>
    </source>
</evidence>
<dbReference type="GO" id="GO:0008483">
    <property type="term" value="F:transaminase activity"/>
    <property type="evidence" value="ECO:0007669"/>
    <property type="project" value="TreeGrafter"/>
</dbReference>
<dbReference type="InterPro" id="IPR000653">
    <property type="entry name" value="DegT/StrS_aminotransferase"/>
</dbReference>
<evidence type="ECO:0000313" key="5">
    <source>
        <dbReference type="Proteomes" id="UP000077734"/>
    </source>
</evidence>
<dbReference type="AlphaFoldDB" id="A0A291IGM9"/>
<name>A0A291IGM9_9GAMM</name>
<comment type="similarity">
    <text evidence="2 3">Belongs to the DegT/DnrJ/EryC1 family.</text>
</comment>
<dbReference type="RefSeq" id="WP_064024418.1">
    <property type="nucleotide sequence ID" value="NZ_CP023669.1"/>
</dbReference>